<evidence type="ECO:0008006" key="3">
    <source>
        <dbReference type="Google" id="ProtNLM"/>
    </source>
</evidence>
<keyword evidence="2" id="KW-1185">Reference proteome</keyword>
<dbReference type="SUPFAM" id="SSF56645">
    <property type="entry name" value="Acyl-CoA dehydrogenase NM domain-like"/>
    <property type="match status" value="1"/>
</dbReference>
<evidence type="ECO:0000313" key="1">
    <source>
        <dbReference type="EMBL" id="MFC3149708.1"/>
    </source>
</evidence>
<organism evidence="1 2">
    <name type="scientific">Litoribrevibacter euphylliae</name>
    <dbReference type="NCBI Taxonomy" id="1834034"/>
    <lineage>
        <taxon>Bacteria</taxon>
        <taxon>Pseudomonadati</taxon>
        <taxon>Pseudomonadota</taxon>
        <taxon>Gammaproteobacteria</taxon>
        <taxon>Oceanospirillales</taxon>
        <taxon>Oceanospirillaceae</taxon>
        <taxon>Litoribrevibacter</taxon>
    </lineage>
</organism>
<gene>
    <name evidence="1" type="ORF">ACFOEK_01560</name>
</gene>
<comment type="caution">
    <text evidence="1">The sequence shown here is derived from an EMBL/GenBank/DDBJ whole genome shotgun (WGS) entry which is preliminary data.</text>
</comment>
<protein>
    <recommendedName>
        <fullName evidence="3">Acyl-CoA oxidase/dehydrogenase middle domain-containing protein</fullName>
    </recommendedName>
</protein>
<name>A0ABV7HB04_9GAMM</name>
<reference evidence="2" key="1">
    <citation type="journal article" date="2019" name="Int. J. Syst. Evol. Microbiol.">
        <title>The Global Catalogue of Microorganisms (GCM) 10K type strain sequencing project: providing services to taxonomists for standard genome sequencing and annotation.</title>
        <authorList>
            <consortium name="The Broad Institute Genomics Platform"/>
            <consortium name="The Broad Institute Genome Sequencing Center for Infectious Disease"/>
            <person name="Wu L."/>
            <person name="Ma J."/>
        </authorList>
    </citation>
    <scope>NUCLEOTIDE SEQUENCE [LARGE SCALE GENOMIC DNA]</scope>
    <source>
        <strain evidence="2">KCTC 52438</strain>
    </source>
</reference>
<dbReference type="InterPro" id="IPR009100">
    <property type="entry name" value="AcylCoA_DH/oxidase_NM_dom_sf"/>
</dbReference>
<sequence>MWEKLSDALSKNQSVSMQTEWIQEIVKCSLNGAMSRRVFMAGASSKDASSAFWVGYQMAIQKLFSPLLNNEIAAFVVNENKSSKPADWVTILEWKNEQWHLSGRKDFVTASDQIDALLVAANLGNAEKNNLGACRVCKLPIYAENVVLDDFKLPILSGLKKSRASFSCVEVLNENVSKDDGYIEYVKPFRLIEDFYVSISLLGFLTRLILKSEIKGAATSEFLGEVSLCYEAMLSCEKRVNLSLTENSVTPDFTVELFIKKVGQLIVSVLKEDGLLGSCQALKSDLMILKIGKKARDIRYQRAFESVLSIT</sequence>
<dbReference type="Proteomes" id="UP001595476">
    <property type="component" value="Unassembled WGS sequence"/>
</dbReference>
<dbReference type="RefSeq" id="WP_386715141.1">
    <property type="nucleotide sequence ID" value="NZ_JBHRSZ010000001.1"/>
</dbReference>
<dbReference type="EMBL" id="JBHRSZ010000001">
    <property type="protein sequence ID" value="MFC3149708.1"/>
    <property type="molecule type" value="Genomic_DNA"/>
</dbReference>
<proteinExistence type="predicted"/>
<evidence type="ECO:0000313" key="2">
    <source>
        <dbReference type="Proteomes" id="UP001595476"/>
    </source>
</evidence>
<accession>A0ABV7HB04</accession>